<protein>
    <submittedName>
        <fullName evidence="1">Uncharacterized protein</fullName>
    </submittedName>
</protein>
<organism evidence="1 2">
    <name type="scientific">Parasponia andersonii</name>
    <name type="common">Sponia andersonii</name>
    <dbReference type="NCBI Taxonomy" id="3476"/>
    <lineage>
        <taxon>Eukaryota</taxon>
        <taxon>Viridiplantae</taxon>
        <taxon>Streptophyta</taxon>
        <taxon>Embryophyta</taxon>
        <taxon>Tracheophyta</taxon>
        <taxon>Spermatophyta</taxon>
        <taxon>Magnoliopsida</taxon>
        <taxon>eudicotyledons</taxon>
        <taxon>Gunneridae</taxon>
        <taxon>Pentapetalae</taxon>
        <taxon>rosids</taxon>
        <taxon>fabids</taxon>
        <taxon>Rosales</taxon>
        <taxon>Cannabaceae</taxon>
        <taxon>Parasponia</taxon>
    </lineage>
</organism>
<dbReference type="EMBL" id="JXTB01000162">
    <property type="protein sequence ID" value="PON57200.1"/>
    <property type="molecule type" value="Genomic_DNA"/>
</dbReference>
<dbReference type="AlphaFoldDB" id="A0A2P5C7Z8"/>
<evidence type="ECO:0000313" key="1">
    <source>
        <dbReference type="EMBL" id="PON57200.1"/>
    </source>
</evidence>
<sequence>MNLSSVEMNGHLNGCEDSLRSNTRFLSGVVK</sequence>
<proteinExistence type="predicted"/>
<gene>
    <name evidence="1" type="ORF">PanWU01x14_176140</name>
</gene>
<reference evidence="2" key="1">
    <citation type="submission" date="2016-06" db="EMBL/GenBank/DDBJ databases">
        <title>Parallel loss of symbiosis genes in relatives of nitrogen-fixing non-legume Parasponia.</title>
        <authorList>
            <person name="Van Velzen R."/>
            <person name="Holmer R."/>
            <person name="Bu F."/>
            <person name="Rutten L."/>
            <person name="Van Zeijl A."/>
            <person name="Liu W."/>
            <person name="Santuari L."/>
            <person name="Cao Q."/>
            <person name="Sharma T."/>
            <person name="Shen D."/>
            <person name="Roswanjaya Y."/>
            <person name="Wardhani T."/>
            <person name="Kalhor M.S."/>
            <person name="Jansen J."/>
            <person name="Van den Hoogen J."/>
            <person name="Gungor B."/>
            <person name="Hartog M."/>
            <person name="Hontelez J."/>
            <person name="Verver J."/>
            <person name="Yang W.-C."/>
            <person name="Schijlen E."/>
            <person name="Repin R."/>
            <person name="Schilthuizen M."/>
            <person name="Schranz E."/>
            <person name="Heidstra R."/>
            <person name="Miyata K."/>
            <person name="Fedorova E."/>
            <person name="Kohlen W."/>
            <person name="Bisseling T."/>
            <person name="Smit S."/>
            <person name="Geurts R."/>
        </authorList>
    </citation>
    <scope>NUCLEOTIDE SEQUENCE [LARGE SCALE GENOMIC DNA]</scope>
    <source>
        <strain evidence="2">cv. WU1-14</strain>
    </source>
</reference>
<evidence type="ECO:0000313" key="2">
    <source>
        <dbReference type="Proteomes" id="UP000237105"/>
    </source>
</evidence>
<comment type="caution">
    <text evidence="1">The sequence shown here is derived from an EMBL/GenBank/DDBJ whole genome shotgun (WGS) entry which is preliminary data.</text>
</comment>
<keyword evidence="2" id="KW-1185">Reference proteome</keyword>
<dbReference type="Proteomes" id="UP000237105">
    <property type="component" value="Unassembled WGS sequence"/>
</dbReference>
<name>A0A2P5C7Z8_PARAD</name>
<accession>A0A2P5C7Z8</accession>